<comment type="subcellular location">
    <subcellularLocation>
        <location evidence="1">Cell membrane</location>
        <topology evidence="1">Peripheral membrane protein</topology>
        <orientation evidence="1">Cytoplasmic side</orientation>
    </subcellularLocation>
</comment>
<dbReference type="GO" id="GO:0005886">
    <property type="term" value="C:plasma membrane"/>
    <property type="evidence" value="ECO:0007669"/>
    <property type="project" value="UniProtKB-SubCell"/>
</dbReference>
<dbReference type="OrthoDB" id="2087173at2"/>
<keyword evidence="12" id="KW-0282">Flagellum</keyword>
<evidence type="ECO:0000256" key="1">
    <source>
        <dbReference type="ARBA" id="ARBA00004413"/>
    </source>
</evidence>
<evidence type="ECO:0000256" key="11">
    <source>
        <dbReference type="SAM" id="Coils"/>
    </source>
</evidence>
<reference evidence="12 13" key="1">
    <citation type="submission" date="2016-11" db="EMBL/GenBank/DDBJ databases">
        <authorList>
            <person name="Jaros S."/>
            <person name="Januszkiewicz K."/>
            <person name="Wedrychowicz H."/>
        </authorList>
    </citation>
    <scope>NUCLEOTIDE SEQUENCE [LARGE SCALE GENOMIC DNA]</scope>
    <source>
        <strain evidence="12 13">DSM 10502</strain>
    </source>
</reference>
<evidence type="ECO:0000256" key="6">
    <source>
        <dbReference type="ARBA" id="ARBA00022500"/>
    </source>
</evidence>
<dbReference type="InterPro" id="IPR053716">
    <property type="entry name" value="Flag_assembly_chemotaxis_eff"/>
</dbReference>
<dbReference type="SUPFAM" id="SSF48334">
    <property type="entry name" value="DNA repair protein MutS, domain III"/>
    <property type="match status" value="1"/>
</dbReference>
<feature type="coiled-coil region" evidence="11">
    <location>
        <begin position="12"/>
        <end position="60"/>
    </location>
</feature>
<dbReference type="GO" id="GO:0009288">
    <property type="term" value="C:bacterial-type flagellum"/>
    <property type="evidence" value="ECO:0007669"/>
    <property type="project" value="InterPro"/>
</dbReference>
<evidence type="ECO:0000256" key="8">
    <source>
        <dbReference type="ARBA" id="ARBA00022927"/>
    </source>
</evidence>
<accession>A0A1M4TCU2</accession>
<protein>
    <recommendedName>
        <fullName evidence="3">Flagellar FliJ protein</fullName>
    </recommendedName>
</protein>
<dbReference type="Pfam" id="PF02050">
    <property type="entry name" value="FliJ"/>
    <property type="match status" value="1"/>
</dbReference>
<evidence type="ECO:0000313" key="12">
    <source>
        <dbReference type="EMBL" id="SHE42311.1"/>
    </source>
</evidence>
<evidence type="ECO:0000256" key="3">
    <source>
        <dbReference type="ARBA" id="ARBA00020392"/>
    </source>
</evidence>
<dbReference type="NCBIfam" id="TIGR02473">
    <property type="entry name" value="flagell_FliJ"/>
    <property type="match status" value="1"/>
</dbReference>
<dbReference type="InterPro" id="IPR012823">
    <property type="entry name" value="Flagell_FliJ"/>
</dbReference>
<evidence type="ECO:0000256" key="9">
    <source>
        <dbReference type="ARBA" id="ARBA00023136"/>
    </source>
</evidence>
<proteinExistence type="inferred from homology"/>
<keyword evidence="12" id="KW-0966">Cell projection</keyword>
<evidence type="ECO:0000256" key="4">
    <source>
        <dbReference type="ARBA" id="ARBA00022448"/>
    </source>
</evidence>
<keyword evidence="6" id="KW-0145">Chemotaxis</keyword>
<dbReference type="RefSeq" id="WP_072934534.1">
    <property type="nucleotide sequence ID" value="NZ_FQUG01000002.1"/>
</dbReference>
<dbReference type="STRING" id="1123243.SAMN02745190_00441"/>
<dbReference type="GO" id="GO:0044781">
    <property type="term" value="P:bacterial-type flagellum organization"/>
    <property type="evidence" value="ECO:0007669"/>
    <property type="project" value="UniProtKB-KW"/>
</dbReference>
<keyword evidence="7" id="KW-1005">Bacterial flagellum biogenesis</keyword>
<keyword evidence="4" id="KW-0813">Transport</keyword>
<dbReference type="EMBL" id="FQUG01000002">
    <property type="protein sequence ID" value="SHE42311.1"/>
    <property type="molecule type" value="Genomic_DNA"/>
</dbReference>
<name>A0A1M4TCU2_9FIRM</name>
<dbReference type="GO" id="GO:0006935">
    <property type="term" value="P:chemotaxis"/>
    <property type="evidence" value="ECO:0007669"/>
    <property type="project" value="UniProtKB-KW"/>
</dbReference>
<evidence type="ECO:0000256" key="5">
    <source>
        <dbReference type="ARBA" id="ARBA00022475"/>
    </source>
</evidence>
<keyword evidence="12" id="KW-0969">Cilium</keyword>
<dbReference type="GO" id="GO:0071973">
    <property type="term" value="P:bacterial-type flagellum-dependent cell motility"/>
    <property type="evidence" value="ECO:0007669"/>
    <property type="project" value="InterPro"/>
</dbReference>
<evidence type="ECO:0000256" key="10">
    <source>
        <dbReference type="ARBA" id="ARBA00023225"/>
    </source>
</evidence>
<dbReference type="Gene3D" id="1.10.287.1700">
    <property type="match status" value="1"/>
</dbReference>
<keyword evidence="9" id="KW-0472">Membrane</keyword>
<dbReference type="Proteomes" id="UP000184404">
    <property type="component" value="Unassembled WGS sequence"/>
</dbReference>
<organism evidence="12 13">
    <name type="scientific">Schwartzia succinivorans DSM 10502</name>
    <dbReference type="NCBI Taxonomy" id="1123243"/>
    <lineage>
        <taxon>Bacteria</taxon>
        <taxon>Bacillati</taxon>
        <taxon>Bacillota</taxon>
        <taxon>Negativicutes</taxon>
        <taxon>Selenomonadales</taxon>
        <taxon>Selenomonadaceae</taxon>
        <taxon>Schwartzia</taxon>
    </lineage>
</organism>
<keyword evidence="5" id="KW-1003">Cell membrane</keyword>
<dbReference type="GO" id="GO:0015031">
    <property type="term" value="P:protein transport"/>
    <property type="evidence" value="ECO:0007669"/>
    <property type="project" value="UniProtKB-KW"/>
</dbReference>
<gene>
    <name evidence="12" type="ORF">SAMN02745190_00441</name>
</gene>
<comment type="similarity">
    <text evidence="2">Belongs to the FliJ family.</text>
</comment>
<sequence>MKKFRFKLEKYLEVTRRKKEDAELKFAEATRLLDEAREYLQQLLQEMAKGQRDYAELTGEGKRITVGTLTTYNSFFNWKRQQIEQQQQVILQRQSERQQCLKALLKLMSRLKSIEQLKEKRLQEYKDELLFEESKMLDEIGLQLYMRNNRQEAHA</sequence>
<dbReference type="AlphaFoldDB" id="A0A1M4TCU2"/>
<dbReference type="InterPro" id="IPR036187">
    <property type="entry name" value="DNA_mismatch_repair_MutS_sf"/>
</dbReference>
<evidence type="ECO:0000256" key="2">
    <source>
        <dbReference type="ARBA" id="ARBA00010004"/>
    </source>
</evidence>
<keyword evidence="8" id="KW-0653">Protein transport</keyword>
<keyword evidence="11" id="KW-0175">Coiled coil</keyword>
<keyword evidence="10" id="KW-1006">Bacterial flagellum protein export</keyword>
<evidence type="ECO:0000256" key="7">
    <source>
        <dbReference type="ARBA" id="ARBA00022795"/>
    </source>
</evidence>
<evidence type="ECO:0000313" key="13">
    <source>
        <dbReference type="Proteomes" id="UP000184404"/>
    </source>
</evidence>
<keyword evidence="13" id="KW-1185">Reference proteome</keyword>